<evidence type="ECO:0000256" key="1">
    <source>
        <dbReference type="SAM" id="MobiDB-lite"/>
    </source>
</evidence>
<gene>
    <name evidence="3" type="ORF">JAV76_06285</name>
</gene>
<dbReference type="EMBL" id="JAEINH010000004">
    <property type="protein sequence ID" value="MBI9114620.1"/>
    <property type="molecule type" value="Genomic_DNA"/>
</dbReference>
<evidence type="ECO:0000313" key="4">
    <source>
        <dbReference type="Proteomes" id="UP000602087"/>
    </source>
</evidence>
<sequence length="625" mass="65351">MRATDDETTDRPDDGAAPRTRSRRSARGARMSPRARRTITTVLVVLGCLVVVLVGLGVWVARDVLAVRDDLTVAADLVPELEQQVEDGAQDEAAATLEALQQRAASARESSTGVHWSVVSVLPVARPNLQAVQVVTEVVDSLAVDALPAFADAARLAGPGGFAQTDGRVDLGPLVEVAPRVVAADAAVQAGLDDMVALDPDELVGPLGDAVTELTDVMAEVGSTTATASRAVRLAPPMLGSEGPRRYLLLVQNNAEPRATGGLPGSVILLSAEDGRVTIEDQRPASEFQSDTTVLDVGEAERALFGEDLARKMADVNFTPDFPRTAELAVALWAQKDDRAVDGVLSIDPVVLAGIMGATGPIDPPVGPRLTSDNVVDYLINGVYLDIADPDQHDVFFQVVAAQLFQEVLAGAGEISKIIPALAQSAREGRVLLWSAHPEEQELLAPTVLGGELVGSVAAGQDGERRPVVGIFLNDGTAGKMGYYLDRSVTTTVLECLADGSQRLRVDVSLTSTAPVDPGVLPQYVTGVGGIVTPGDVRTNLLVYAPDGGRIEDVTAGGNPVGVQSQLHEELFVAGITTLLSPGASQTFSYTIVTSPSQGGDVILRFTPGPRDTRTQLRGASCATS</sequence>
<dbReference type="Pfam" id="PF13196">
    <property type="entry name" value="DUF4012"/>
    <property type="match status" value="1"/>
</dbReference>
<keyword evidence="2" id="KW-1133">Transmembrane helix</keyword>
<dbReference type="AlphaFoldDB" id="A0A934I9F1"/>
<dbReference type="Proteomes" id="UP000602087">
    <property type="component" value="Unassembled WGS sequence"/>
</dbReference>
<feature type="transmembrane region" description="Helical" evidence="2">
    <location>
        <begin position="39"/>
        <end position="61"/>
    </location>
</feature>
<feature type="region of interest" description="Disordered" evidence="1">
    <location>
        <begin position="1"/>
        <end position="33"/>
    </location>
</feature>
<proteinExistence type="predicted"/>
<reference evidence="3" key="1">
    <citation type="submission" date="2020-12" db="EMBL/GenBank/DDBJ databases">
        <title>Sanguibacter suaedae sp. nov., isolated from Suaeda aralocaspica.</title>
        <authorList>
            <person name="Ma Q."/>
        </authorList>
    </citation>
    <scope>NUCLEOTIDE SEQUENCE</scope>
    <source>
        <strain evidence="3">YZGR15</strain>
    </source>
</reference>
<accession>A0A934I9F1</accession>
<name>A0A934I9F1_9MICO</name>
<organism evidence="3 4">
    <name type="scientific">Sanguibacter suaedae</name>
    <dbReference type="NCBI Taxonomy" id="2795737"/>
    <lineage>
        <taxon>Bacteria</taxon>
        <taxon>Bacillati</taxon>
        <taxon>Actinomycetota</taxon>
        <taxon>Actinomycetes</taxon>
        <taxon>Micrococcales</taxon>
        <taxon>Sanguibacteraceae</taxon>
        <taxon>Sanguibacter</taxon>
    </lineage>
</organism>
<feature type="compositionally biased region" description="Basic residues" evidence="1">
    <location>
        <begin position="20"/>
        <end position="33"/>
    </location>
</feature>
<evidence type="ECO:0000256" key="2">
    <source>
        <dbReference type="SAM" id="Phobius"/>
    </source>
</evidence>
<keyword evidence="2" id="KW-0812">Transmembrane</keyword>
<keyword evidence="2" id="KW-0472">Membrane</keyword>
<protein>
    <submittedName>
        <fullName evidence="3">DUF4012 domain-containing protein</fullName>
    </submittedName>
</protein>
<comment type="caution">
    <text evidence="3">The sequence shown here is derived from an EMBL/GenBank/DDBJ whole genome shotgun (WGS) entry which is preliminary data.</text>
</comment>
<keyword evidence="4" id="KW-1185">Reference proteome</keyword>
<dbReference type="RefSeq" id="WP_198733182.1">
    <property type="nucleotide sequence ID" value="NZ_JAEINH010000004.1"/>
</dbReference>
<evidence type="ECO:0000313" key="3">
    <source>
        <dbReference type="EMBL" id="MBI9114620.1"/>
    </source>
</evidence>
<dbReference type="InterPro" id="IPR025101">
    <property type="entry name" value="DUF4012"/>
</dbReference>